<dbReference type="Pfam" id="PF07883">
    <property type="entry name" value="Cupin_2"/>
    <property type="match status" value="1"/>
</dbReference>
<dbReference type="SMART" id="SM00530">
    <property type="entry name" value="HTH_XRE"/>
    <property type="match status" value="1"/>
</dbReference>
<dbReference type="InterPro" id="IPR014710">
    <property type="entry name" value="RmlC-like_jellyroll"/>
</dbReference>
<protein>
    <submittedName>
        <fullName evidence="3">Helix-turn-helix domain-containing protein</fullName>
    </submittedName>
</protein>
<gene>
    <name evidence="3" type="ORF">ACFSNC_14920</name>
</gene>
<keyword evidence="1" id="KW-0238">DNA-binding</keyword>
<dbReference type="PANTHER" id="PTHR46797">
    <property type="entry name" value="HTH-TYPE TRANSCRIPTIONAL REGULATOR"/>
    <property type="match status" value="1"/>
</dbReference>
<dbReference type="SUPFAM" id="SSF47413">
    <property type="entry name" value="lambda repressor-like DNA-binding domains"/>
    <property type="match status" value="1"/>
</dbReference>
<reference evidence="4" key="1">
    <citation type="journal article" date="2019" name="Int. J. Syst. Evol. Microbiol.">
        <title>The Global Catalogue of Microorganisms (GCM) 10K type strain sequencing project: providing services to taxonomists for standard genome sequencing and annotation.</title>
        <authorList>
            <consortium name="The Broad Institute Genomics Platform"/>
            <consortium name="The Broad Institute Genome Sequencing Center for Infectious Disease"/>
            <person name="Wu L."/>
            <person name="Ma J."/>
        </authorList>
    </citation>
    <scope>NUCLEOTIDE SEQUENCE [LARGE SCALE GENOMIC DNA]</scope>
    <source>
        <strain evidence="4">CCM 7435</strain>
    </source>
</reference>
<keyword evidence="4" id="KW-1185">Reference proteome</keyword>
<evidence type="ECO:0000313" key="4">
    <source>
        <dbReference type="Proteomes" id="UP001597299"/>
    </source>
</evidence>
<accession>A0ABW4YZW3</accession>
<evidence type="ECO:0000259" key="2">
    <source>
        <dbReference type="PROSITE" id="PS50943"/>
    </source>
</evidence>
<dbReference type="Pfam" id="PF01381">
    <property type="entry name" value="HTH_3"/>
    <property type="match status" value="1"/>
</dbReference>
<dbReference type="Proteomes" id="UP001597299">
    <property type="component" value="Unassembled WGS sequence"/>
</dbReference>
<comment type="caution">
    <text evidence="3">The sequence shown here is derived from an EMBL/GenBank/DDBJ whole genome shotgun (WGS) entry which is preliminary data.</text>
</comment>
<organism evidence="3 4">
    <name type="scientific">Ancylobacter oerskovii</name>
    <dbReference type="NCBI Taxonomy" id="459519"/>
    <lineage>
        <taxon>Bacteria</taxon>
        <taxon>Pseudomonadati</taxon>
        <taxon>Pseudomonadota</taxon>
        <taxon>Alphaproteobacteria</taxon>
        <taxon>Hyphomicrobiales</taxon>
        <taxon>Xanthobacteraceae</taxon>
        <taxon>Ancylobacter</taxon>
    </lineage>
</organism>
<dbReference type="SUPFAM" id="SSF51182">
    <property type="entry name" value="RmlC-like cupins"/>
    <property type="match status" value="1"/>
</dbReference>
<dbReference type="PANTHER" id="PTHR46797:SF1">
    <property type="entry name" value="METHYLPHOSPHONATE SYNTHASE"/>
    <property type="match status" value="1"/>
</dbReference>
<dbReference type="InterPro" id="IPR013096">
    <property type="entry name" value="Cupin_2"/>
</dbReference>
<proteinExistence type="predicted"/>
<dbReference type="InterPro" id="IPR001387">
    <property type="entry name" value="Cro/C1-type_HTH"/>
</dbReference>
<dbReference type="InterPro" id="IPR050807">
    <property type="entry name" value="TransReg_Diox_bact_type"/>
</dbReference>
<dbReference type="InterPro" id="IPR011051">
    <property type="entry name" value="RmlC_Cupin_sf"/>
</dbReference>
<dbReference type="EMBL" id="JBHUHD010000001">
    <property type="protein sequence ID" value="MFD2141703.1"/>
    <property type="molecule type" value="Genomic_DNA"/>
</dbReference>
<dbReference type="InterPro" id="IPR010982">
    <property type="entry name" value="Lambda_DNA-bd_dom_sf"/>
</dbReference>
<name>A0ABW4YZW3_9HYPH</name>
<sequence length="220" mass="23568">MMDAGAAKEAGEAAIEGRDAGVLAARLKRFRLARRLSLRQLGEMTGTSASFLSQLERGRSGASPSTLIQIAGALGIRVADLFGDQPAPVNAVLKRGQRPALPENGGCRKTLVSQRPLHEFEVYIGEFDIGGTTGEALYTHGGHHELLVVLRGIVGVHLADETHVLEEGDSIEYAPSTPHKTVNLGNGRAEVMWIIAPATSSAEELDLYVTWKPPVADKKR</sequence>
<dbReference type="RefSeq" id="WP_213352619.1">
    <property type="nucleotide sequence ID" value="NZ_JAHBGB010000027.1"/>
</dbReference>
<feature type="domain" description="HTH cro/C1-type" evidence="2">
    <location>
        <begin position="27"/>
        <end position="81"/>
    </location>
</feature>
<evidence type="ECO:0000256" key="1">
    <source>
        <dbReference type="ARBA" id="ARBA00023125"/>
    </source>
</evidence>
<dbReference type="Gene3D" id="2.60.120.10">
    <property type="entry name" value="Jelly Rolls"/>
    <property type="match status" value="1"/>
</dbReference>
<dbReference type="CDD" id="cd02209">
    <property type="entry name" value="cupin_XRE_C"/>
    <property type="match status" value="1"/>
</dbReference>
<evidence type="ECO:0000313" key="3">
    <source>
        <dbReference type="EMBL" id="MFD2141703.1"/>
    </source>
</evidence>
<dbReference type="Gene3D" id="1.10.260.40">
    <property type="entry name" value="lambda repressor-like DNA-binding domains"/>
    <property type="match status" value="1"/>
</dbReference>
<dbReference type="CDD" id="cd00093">
    <property type="entry name" value="HTH_XRE"/>
    <property type="match status" value="1"/>
</dbReference>
<dbReference type="PROSITE" id="PS50943">
    <property type="entry name" value="HTH_CROC1"/>
    <property type="match status" value="1"/>
</dbReference>